<dbReference type="SUPFAM" id="SSF49384">
    <property type="entry name" value="Carbohydrate-binding domain"/>
    <property type="match status" value="1"/>
</dbReference>
<evidence type="ECO:0000256" key="1">
    <source>
        <dbReference type="SAM" id="MobiDB-lite"/>
    </source>
</evidence>
<dbReference type="OrthoDB" id="1822591at2"/>
<gene>
    <name evidence="3" type="ORF">SAMN02910265_00704</name>
</gene>
<evidence type="ECO:0000256" key="2">
    <source>
        <dbReference type="SAM" id="SignalP"/>
    </source>
</evidence>
<evidence type="ECO:0000313" key="3">
    <source>
        <dbReference type="EMBL" id="SEH45193.1"/>
    </source>
</evidence>
<feature type="signal peptide" evidence="2">
    <location>
        <begin position="1"/>
        <end position="25"/>
    </location>
</feature>
<dbReference type="AlphaFoldDB" id="A0A1H6I8Z4"/>
<dbReference type="GO" id="GO:0030246">
    <property type="term" value="F:carbohydrate binding"/>
    <property type="evidence" value="ECO:0007669"/>
    <property type="project" value="InterPro"/>
</dbReference>
<evidence type="ECO:0008006" key="5">
    <source>
        <dbReference type="Google" id="ProtNLM"/>
    </source>
</evidence>
<dbReference type="EMBL" id="FNWV01000002">
    <property type="protein sequence ID" value="SEH45193.1"/>
    <property type="molecule type" value="Genomic_DNA"/>
</dbReference>
<evidence type="ECO:0000313" key="4">
    <source>
        <dbReference type="Proteomes" id="UP000183190"/>
    </source>
</evidence>
<sequence>MSNFRKRMIAIAAVACVLLTSAASCMDSNKKDNGSGNNDSSAATDAATEDSNAPTLEHIDNEKGNVVVTPFQSGSPADLGLASAPDEATALNAEDPTAAKEPATEIVEVTEANGEKATDANGQVVTQIVTKAAEATTAASVDNYVSKTDSRYCLWIDISKDQDYVFNDDFIEVYFKLKENIPKKDYAVRFNPDFSTIGGDSLKPDKVIQGNIRVGGSIEAQDVSSETGFVAYGDNVSAKPGEEVCYRINLKNNPGMAAMLVWVYFDSNAMEVEDVIPSGEFAKFAATASTGEKPKN</sequence>
<feature type="compositionally biased region" description="Low complexity" evidence="1">
    <location>
        <begin position="37"/>
        <end position="51"/>
    </location>
</feature>
<dbReference type="RefSeq" id="WP_074714516.1">
    <property type="nucleotide sequence ID" value="NZ_FNWV01000002.1"/>
</dbReference>
<dbReference type="Proteomes" id="UP000183190">
    <property type="component" value="Unassembled WGS sequence"/>
</dbReference>
<dbReference type="InterPro" id="IPR008965">
    <property type="entry name" value="CBM2/CBM3_carb-bd_dom_sf"/>
</dbReference>
<proteinExistence type="predicted"/>
<feature type="region of interest" description="Disordered" evidence="1">
    <location>
        <begin position="27"/>
        <end position="51"/>
    </location>
</feature>
<keyword evidence="2" id="KW-0732">Signal</keyword>
<organism evidence="3 4">
    <name type="scientific">Ruminococcus flavefaciens</name>
    <dbReference type="NCBI Taxonomy" id="1265"/>
    <lineage>
        <taxon>Bacteria</taxon>
        <taxon>Bacillati</taxon>
        <taxon>Bacillota</taxon>
        <taxon>Clostridia</taxon>
        <taxon>Eubacteriales</taxon>
        <taxon>Oscillospiraceae</taxon>
        <taxon>Ruminococcus</taxon>
    </lineage>
</organism>
<protein>
    <recommendedName>
        <fullName evidence="5">Cohesin domain-containing protein</fullName>
    </recommendedName>
</protein>
<reference evidence="3 4" key="1">
    <citation type="submission" date="2016-10" db="EMBL/GenBank/DDBJ databases">
        <authorList>
            <person name="de Groot N.N."/>
        </authorList>
    </citation>
    <scope>NUCLEOTIDE SEQUENCE [LARGE SCALE GENOMIC DNA]</scope>
    <source>
        <strain evidence="3 4">YAD2003</strain>
    </source>
</reference>
<name>A0A1H6I8Z4_RUMFL</name>
<accession>A0A1H6I8Z4</accession>
<feature type="chain" id="PRO_5038969238" description="Cohesin domain-containing protein" evidence="2">
    <location>
        <begin position="26"/>
        <end position="296"/>
    </location>
</feature>
<dbReference type="PROSITE" id="PS51257">
    <property type="entry name" value="PROKAR_LIPOPROTEIN"/>
    <property type="match status" value="1"/>
</dbReference>
<dbReference type="Gene3D" id="2.60.40.680">
    <property type="match status" value="1"/>
</dbReference>